<sequence>MHKPPSQIKLPNGHSLSWGEYGDPKGFPVVYFADLGGTRLEAALFHEQAKECGLRLLAIDRPGLGRSDFLALSSHYDIVPVLKPLLAHLQIARFALLARGVGAGYAAAVAHRMPTQVTALSLISPQAVDNTRGGPVMRATRALSRCMCRFGISLRDTSQRSQSVRLQRLQDECGSADRKILQQPRVIDVLLTDAAEGVLHGKKGLNQDLKLAWRDWLGSIDTLSIPVRLWQTSEEGGAAFVRSLLMGKADDLKVSQLGARGSYYFVRQAGSIMLGLFRTIKCTQSVSGIAALSSSVSAASASGTTVAANTRPGSKVRLGSG</sequence>
<protein>
    <recommendedName>
        <fullName evidence="3">AB hydrolase-1 domain-containing protein</fullName>
    </recommendedName>
</protein>
<name>A0A916VIJ7_9GAMM</name>
<gene>
    <name evidence="1" type="ORF">GCM10011403_19410</name>
</gene>
<proteinExistence type="predicted"/>
<dbReference type="InterPro" id="IPR029058">
    <property type="entry name" value="AB_hydrolase_fold"/>
</dbReference>
<dbReference type="EMBL" id="BMIY01000008">
    <property type="protein sequence ID" value="GFZ76574.1"/>
    <property type="molecule type" value="Genomic_DNA"/>
</dbReference>
<dbReference type="Gene3D" id="3.40.50.1820">
    <property type="entry name" value="alpha/beta hydrolase"/>
    <property type="match status" value="1"/>
</dbReference>
<evidence type="ECO:0008006" key="3">
    <source>
        <dbReference type="Google" id="ProtNLM"/>
    </source>
</evidence>
<dbReference type="Proteomes" id="UP000627715">
    <property type="component" value="Unassembled WGS sequence"/>
</dbReference>
<dbReference type="InterPro" id="IPR050471">
    <property type="entry name" value="AB_hydrolase"/>
</dbReference>
<dbReference type="SUPFAM" id="SSF53474">
    <property type="entry name" value="alpha/beta-Hydrolases"/>
    <property type="match status" value="1"/>
</dbReference>
<reference evidence="1" key="2">
    <citation type="submission" date="2020-09" db="EMBL/GenBank/DDBJ databases">
        <authorList>
            <person name="Sun Q."/>
            <person name="Zhou Y."/>
        </authorList>
    </citation>
    <scope>NUCLEOTIDE SEQUENCE</scope>
    <source>
        <strain evidence="1">CGMCC 1.15425</strain>
    </source>
</reference>
<keyword evidence="2" id="KW-1185">Reference proteome</keyword>
<reference evidence="1" key="1">
    <citation type="journal article" date="2014" name="Int. J. Syst. Evol. Microbiol.">
        <title>Complete genome sequence of Corynebacterium casei LMG S-19264T (=DSM 44701T), isolated from a smear-ripened cheese.</title>
        <authorList>
            <consortium name="US DOE Joint Genome Institute (JGI-PGF)"/>
            <person name="Walter F."/>
            <person name="Albersmeier A."/>
            <person name="Kalinowski J."/>
            <person name="Ruckert C."/>
        </authorList>
    </citation>
    <scope>NUCLEOTIDE SEQUENCE</scope>
    <source>
        <strain evidence="1">CGMCC 1.15425</strain>
    </source>
</reference>
<evidence type="ECO:0000313" key="2">
    <source>
        <dbReference type="Proteomes" id="UP000627715"/>
    </source>
</evidence>
<accession>A0A916VIJ7</accession>
<dbReference type="AlphaFoldDB" id="A0A916VIJ7"/>
<organism evidence="1 2">
    <name type="scientific">Pseudohongiella nitratireducens</name>
    <dbReference type="NCBI Taxonomy" id="1768907"/>
    <lineage>
        <taxon>Bacteria</taxon>
        <taxon>Pseudomonadati</taxon>
        <taxon>Pseudomonadota</taxon>
        <taxon>Gammaproteobacteria</taxon>
        <taxon>Pseudomonadales</taxon>
        <taxon>Pseudohongiellaceae</taxon>
        <taxon>Pseudohongiella</taxon>
    </lineage>
</organism>
<dbReference type="PANTHER" id="PTHR43433:SF10">
    <property type="entry name" value="AB HYDROLASE-1 DOMAIN-CONTAINING PROTEIN"/>
    <property type="match status" value="1"/>
</dbReference>
<evidence type="ECO:0000313" key="1">
    <source>
        <dbReference type="EMBL" id="GFZ76574.1"/>
    </source>
</evidence>
<dbReference type="OrthoDB" id="9779853at2"/>
<comment type="caution">
    <text evidence="1">The sequence shown here is derived from an EMBL/GenBank/DDBJ whole genome shotgun (WGS) entry which is preliminary data.</text>
</comment>
<dbReference type="PANTHER" id="PTHR43433">
    <property type="entry name" value="HYDROLASE, ALPHA/BETA FOLD FAMILY PROTEIN"/>
    <property type="match status" value="1"/>
</dbReference>
<dbReference type="RefSeq" id="WP_068811848.1">
    <property type="nucleotide sequence ID" value="NZ_BMIY01000008.1"/>
</dbReference>